<keyword evidence="7" id="KW-0793">Thylakoid</keyword>
<evidence type="ECO:0000256" key="1">
    <source>
        <dbReference type="ARBA" id="ARBA00022494"/>
    </source>
</evidence>
<reference evidence="8 9" key="1">
    <citation type="submission" date="2023-10" db="EMBL/GenBank/DDBJ databases">
        <authorList>
            <person name="Maclean D."/>
            <person name="Macfadyen A."/>
        </authorList>
    </citation>
    <scope>NUCLEOTIDE SEQUENCE [LARGE SCALE GENOMIC DNA]</scope>
</reference>
<dbReference type="InterPro" id="IPR022796">
    <property type="entry name" value="Chloroa_b-bind"/>
</dbReference>
<dbReference type="GO" id="GO:0009535">
    <property type="term" value="C:chloroplast thylakoid membrane"/>
    <property type="evidence" value="ECO:0007669"/>
    <property type="project" value="UniProtKB-SubCell"/>
</dbReference>
<gene>
    <name evidence="8" type="ORF">CVIRNUC_002419</name>
</gene>
<evidence type="ECO:0000256" key="3">
    <source>
        <dbReference type="ARBA" id="ARBA00022531"/>
    </source>
</evidence>
<feature type="binding site" evidence="6">
    <location>
        <position position="201"/>
    </location>
    <ligand>
        <name>chlorophyll a</name>
        <dbReference type="ChEBI" id="CHEBI:58416"/>
        <label>1</label>
    </ligand>
</feature>
<comment type="function">
    <text evidence="7">The light-harvesting complex (LHC) functions as a light receptor, it captures and delivers excitation energy to photosystems with which it is closely associated.</text>
</comment>
<feature type="binding site" description="axial binding residue" evidence="6">
    <location>
        <position position="88"/>
    </location>
    <ligand>
        <name>chlorophyll b</name>
        <dbReference type="ChEBI" id="CHEBI:61721"/>
        <label>1</label>
    </ligand>
    <ligandPart>
        <name>Mg</name>
        <dbReference type="ChEBI" id="CHEBI:25107"/>
    </ligandPart>
</feature>
<evidence type="ECO:0000313" key="8">
    <source>
        <dbReference type="EMBL" id="CAK0756022.1"/>
    </source>
</evidence>
<evidence type="ECO:0000256" key="5">
    <source>
        <dbReference type="ARBA" id="ARBA00022991"/>
    </source>
</evidence>
<feature type="binding site" evidence="6">
    <location>
        <position position="230"/>
    </location>
    <ligand>
        <name>chlorophyll a</name>
        <dbReference type="ChEBI" id="CHEBI:58416"/>
        <label>1</label>
    </ligand>
</feature>
<feature type="binding site" evidence="6">
    <location>
        <position position="197"/>
    </location>
    <ligand>
        <name>chlorophyll a</name>
        <dbReference type="ChEBI" id="CHEBI:58416"/>
        <label>1</label>
    </ligand>
</feature>
<dbReference type="GO" id="GO:0009522">
    <property type="term" value="C:photosystem I"/>
    <property type="evidence" value="ECO:0007669"/>
    <property type="project" value="UniProtKB-KW"/>
</dbReference>
<keyword evidence="2 7" id="KW-0150">Chloroplast</keyword>
<comment type="subcellular location">
    <subcellularLocation>
        <location evidence="7">Plastid</location>
        <location evidence="7">Chloroplast thylakoid membrane</location>
    </subcellularLocation>
</comment>
<feature type="binding site" evidence="6">
    <location>
        <position position="215"/>
    </location>
    <ligand>
        <name>chlorophyll a</name>
        <dbReference type="ChEBI" id="CHEBI:58416"/>
        <label>1</label>
    </ligand>
</feature>
<keyword evidence="3 7" id="KW-0602">Photosynthesis</keyword>
<keyword evidence="9" id="KW-1185">Reference proteome</keyword>
<protein>
    <recommendedName>
        <fullName evidence="7">Chlorophyll a-b binding protein, chloroplastic</fullName>
    </recommendedName>
</protein>
<keyword evidence="1 6" id="KW-0148">Chlorophyll</keyword>
<comment type="caution">
    <text evidence="8">The sequence shown here is derived from an EMBL/GenBank/DDBJ whole genome shotgun (WGS) entry which is preliminary data.</text>
</comment>
<feature type="binding site" evidence="6">
    <location>
        <position position="198"/>
    </location>
    <ligand>
        <name>chlorophyll a</name>
        <dbReference type="ChEBI" id="CHEBI:58416"/>
        <label>1</label>
    </ligand>
</feature>
<evidence type="ECO:0000256" key="6">
    <source>
        <dbReference type="PIRSR" id="PIRSR601344-1"/>
    </source>
</evidence>
<dbReference type="InterPro" id="IPR001344">
    <property type="entry name" value="Chloro_AB-bd_pln"/>
</dbReference>
<keyword evidence="4 7" id="KW-0934">Plastid</keyword>
<keyword evidence="5 7" id="KW-0157">Chromophore</keyword>
<dbReference type="Pfam" id="PF00504">
    <property type="entry name" value="Chloroa_b-bind"/>
    <property type="match status" value="1"/>
</dbReference>
<dbReference type="GO" id="GO:0016168">
    <property type="term" value="F:chlorophyll binding"/>
    <property type="evidence" value="ECO:0007669"/>
    <property type="project" value="UniProtKB-KW"/>
</dbReference>
<feature type="binding site" evidence="6">
    <location>
        <position position="83"/>
    </location>
    <ligand>
        <name>chlorophyll a</name>
        <dbReference type="ChEBI" id="CHEBI:58416"/>
        <label>1</label>
    </ligand>
</feature>
<keyword evidence="7" id="KW-0603">Photosystem I</keyword>
<comment type="similarity">
    <text evidence="7">Belongs to the light-harvesting chlorophyll a/b-binding (LHC) protein family.</text>
</comment>
<dbReference type="AlphaFoldDB" id="A0AAV1HYX5"/>
<accession>A0AAV1HYX5</accession>
<dbReference type="GO" id="GO:0009765">
    <property type="term" value="P:photosynthesis, light harvesting"/>
    <property type="evidence" value="ECO:0007669"/>
    <property type="project" value="InterPro"/>
</dbReference>
<name>A0AAV1HYX5_9CHLO</name>
<evidence type="ECO:0000256" key="2">
    <source>
        <dbReference type="ARBA" id="ARBA00022528"/>
    </source>
</evidence>
<feature type="binding site" evidence="6">
    <location>
        <position position="168"/>
    </location>
    <ligand>
        <name>chlorophyll b</name>
        <dbReference type="ChEBI" id="CHEBI:61721"/>
        <label>4</label>
    </ligand>
</feature>
<dbReference type="EMBL" id="CAUYUE010000003">
    <property type="protein sequence ID" value="CAK0756022.1"/>
    <property type="molecule type" value="Genomic_DNA"/>
</dbReference>
<organism evidence="8 9">
    <name type="scientific">Coccomyxa viridis</name>
    <dbReference type="NCBI Taxonomy" id="1274662"/>
    <lineage>
        <taxon>Eukaryota</taxon>
        <taxon>Viridiplantae</taxon>
        <taxon>Chlorophyta</taxon>
        <taxon>core chlorophytes</taxon>
        <taxon>Trebouxiophyceae</taxon>
        <taxon>Trebouxiophyceae incertae sedis</taxon>
        <taxon>Coccomyxaceae</taxon>
        <taxon>Coccomyxa</taxon>
    </lineage>
</organism>
<dbReference type="GO" id="GO:0009523">
    <property type="term" value="C:photosystem II"/>
    <property type="evidence" value="ECO:0007669"/>
    <property type="project" value="UniProtKB-KW"/>
</dbReference>
<proteinExistence type="inferred from homology"/>
<dbReference type="Proteomes" id="UP001314263">
    <property type="component" value="Unassembled WGS sequence"/>
</dbReference>
<evidence type="ECO:0000256" key="7">
    <source>
        <dbReference type="RuleBase" id="RU363080"/>
    </source>
</evidence>
<evidence type="ECO:0000256" key="4">
    <source>
        <dbReference type="ARBA" id="ARBA00022640"/>
    </source>
</evidence>
<sequence length="250" mass="27167">MALLLSSTGASTRFAAGVPLKSARPTVSASRAVNVAVRAERASWLPGAELPDYLKGDLPGDFGFDPLRLGENPEALSWYQQAELQNGRWAMLAAAGILFEDLLGHIGAGGPAARTPWFEAGKFEYFAPASTLTIIEFFLFAWVEIRRYQDMKKPGSTNQDPIFSQYKLPDGNEPGYPGGIFDPLGYSKGNMETLKLKEIKNARLAMLGMAGFFAQAQTTGKTPLDNLGSHLADPWTNNVFGLEHARLIGQ</sequence>
<evidence type="ECO:0000313" key="9">
    <source>
        <dbReference type="Proteomes" id="UP001314263"/>
    </source>
</evidence>
<dbReference type="SUPFAM" id="SSF103511">
    <property type="entry name" value="Chlorophyll a-b binding protein"/>
    <property type="match status" value="1"/>
</dbReference>
<keyword evidence="7" id="KW-0604">Photosystem II</keyword>
<dbReference type="PANTHER" id="PTHR21649">
    <property type="entry name" value="CHLOROPHYLL A/B BINDING PROTEIN"/>
    <property type="match status" value="1"/>
</dbReference>
<dbReference type="Gene3D" id="1.10.3460.10">
    <property type="entry name" value="Chlorophyll a/b binding protein domain"/>
    <property type="match status" value="1"/>
</dbReference>
<feature type="binding site" evidence="6">
    <location>
        <position position="203"/>
    </location>
    <ligand>
        <name>chlorophyll a</name>
        <dbReference type="ChEBI" id="CHEBI:58416"/>
        <label>1</label>
    </ligand>
</feature>